<organism evidence="2 3">
    <name type="scientific">Hypsibius exemplaris</name>
    <name type="common">Freshwater tardigrade</name>
    <dbReference type="NCBI Taxonomy" id="2072580"/>
    <lineage>
        <taxon>Eukaryota</taxon>
        <taxon>Metazoa</taxon>
        <taxon>Ecdysozoa</taxon>
        <taxon>Tardigrada</taxon>
        <taxon>Eutardigrada</taxon>
        <taxon>Parachela</taxon>
        <taxon>Hypsibioidea</taxon>
        <taxon>Hypsibiidae</taxon>
        <taxon>Hypsibius</taxon>
    </lineage>
</organism>
<dbReference type="Gene3D" id="3.40.50.1110">
    <property type="entry name" value="SGNH hydrolase"/>
    <property type="match status" value="1"/>
</dbReference>
<keyword evidence="3" id="KW-1185">Reference proteome</keyword>
<evidence type="ECO:0000313" key="2">
    <source>
        <dbReference type="EMBL" id="OQV25746.1"/>
    </source>
</evidence>
<feature type="transmembrane region" description="Helical" evidence="1">
    <location>
        <begin position="42"/>
        <end position="63"/>
    </location>
</feature>
<dbReference type="EMBL" id="MTYJ01000002">
    <property type="protein sequence ID" value="OQV25746.1"/>
    <property type="molecule type" value="Genomic_DNA"/>
</dbReference>
<protein>
    <submittedName>
        <fullName evidence="2">Uncharacterized protein</fullName>
    </submittedName>
</protein>
<keyword evidence="1" id="KW-0472">Membrane</keyword>
<evidence type="ECO:0000313" key="3">
    <source>
        <dbReference type="Proteomes" id="UP000192578"/>
    </source>
</evidence>
<evidence type="ECO:0000256" key="1">
    <source>
        <dbReference type="SAM" id="Phobius"/>
    </source>
</evidence>
<name>A0A1W0XE51_HYPEX</name>
<dbReference type="SUPFAM" id="SSF52266">
    <property type="entry name" value="SGNH hydrolase"/>
    <property type="match status" value="1"/>
</dbReference>
<dbReference type="Proteomes" id="UP000192578">
    <property type="component" value="Unassembled WGS sequence"/>
</dbReference>
<dbReference type="InterPro" id="IPR036514">
    <property type="entry name" value="SGNH_hydro_sf"/>
</dbReference>
<accession>A0A1W0XE51</accession>
<proteinExistence type="predicted"/>
<dbReference type="AlphaFoldDB" id="A0A1W0XE51"/>
<comment type="caution">
    <text evidence="2">The sequence shown here is derived from an EMBL/GenBank/DDBJ whole genome shotgun (WGS) entry which is preliminary data.</text>
</comment>
<reference evidence="3" key="1">
    <citation type="submission" date="2017-01" db="EMBL/GenBank/DDBJ databases">
        <title>Comparative genomics of anhydrobiosis in the tardigrade Hypsibius dujardini.</title>
        <authorList>
            <person name="Yoshida Y."/>
            <person name="Koutsovoulos G."/>
            <person name="Laetsch D."/>
            <person name="Stevens L."/>
            <person name="Kumar S."/>
            <person name="Horikawa D."/>
            <person name="Ishino K."/>
            <person name="Komine S."/>
            <person name="Tomita M."/>
            <person name="Blaxter M."/>
            <person name="Arakawa K."/>
        </authorList>
    </citation>
    <scope>NUCLEOTIDE SEQUENCE [LARGE SCALE GENOMIC DNA]</scope>
    <source>
        <strain evidence="3">Z151</strain>
    </source>
</reference>
<keyword evidence="1" id="KW-1133">Transmembrane helix</keyword>
<sequence length="335" mass="38150">MEEKCGLFSSVLVQSSLRFEEGASYHNPIKDVRPGISALGGNLYGPIGAVLFWMIGFAMVCSFSDVKLRWPTATFQESYGCSGVMSTKSPQTAKKHRTTNVFMPMLTDGTGPDGKDACPYDTIDNVSRRYSDDLNELRITFIGDSRTRYIFHYVVNVLMDRDLGTGVGQRDYLYAFHQKNLTVDFNWCPYPDNCVTNHTEAWLKESPLQHHYVIFGLGTWTAIYDRAPNVMSTFRANCSRIAKQLSVLSRTTVIWIESFPTGPKLRKSLNYMVPVLGRMRKILNGLAEQYHMPLWRSARKEVLQHKNLYFDGLHFKGPLLKKIACQLLAAIYLRD</sequence>
<keyword evidence="1" id="KW-0812">Transmembrane</keyword>
<gene>
    <name evidence="2" type="ORF">BV898_00676</name>
</gene>